<dbReference type="AlphaFoldDB" id="A0A0F7RUN8"/>
<dbReference type="InterPro" id="IPR039795">
    <property type="entry name" value="LTN1/Rkr1"/>
</dbReference>
<keyword evidence="1" id="KW-0862">Zinc</keyword>
<name>A0A0F7RUN8_9BASI</name>
<comment type="function">
    <text evidence="1">E3 ubiquitin-protein ligase. Component of the ribosome quality control complex (RQC), a ribosome-associated complex that mediates ubiquitination and extraction of incompletely synthesized nascent chains for proteasomal degradation.</text>
</comment>
<comment type="catalytic activity">
    <reaction evidence="1">
        <text>S-ubiquitinyl-[E2 ubiquitin-conjugating enzyme]-L-cysteine + [acceptor protein]-L-lysine = [E2 ubiquitin-conjugating enzyme]-L-cysteine + N(6)-ubiquitinyl-[acceptor protein]-L-lysine.</text>
        <dbReference type="EC" id="2.3.2.27"/>
    </reaction>
</comment>
<keyword evidence="1" id="KW-0833">Ubl conjugation pathway</keyword>
<feature type="non-terminal residue" evidence="3">
    <location>
        <position position="190"/>
    </location>
</feature>
<dbReference type="Pfam" id="PF22999">
    <property type="entry name" value="LTN1_E3_ligase_6th"/>
    <property type="match status" value="1"/>
</dbReference>
<dbReference type="STRING" id="49012.A0A0F7RUN8"/>
<comment type="subunit">
    <text evidence="1">Component of the ribosome quality control complex (RQC).</text>
</comment>
<keyword evidence="1" id="KW-0808">Transferase</keyword>
<evidence type="ECO:0000259" key="2">
    <source>
        <dbReference type="Pfam" id="PF22999"/>
    </source>
</evidence>
<keyword evidence="4" id="KW-1185">Reference proteome</keyword>
<protein>
    <recommendedName>
        <fullName evidence="1">E3 ubiquitin-protein ligase listerin</fullName>
        <ecNumber evidence="1">2.3.2.27</ecNumber>
    </recommendedName>
    <alternativeName>
        <fullName evidence="1">RING-type E3 ubiquitin transferase listerin</fullName>
    </alternativeName>
</protein>
<dbReference type="EC" id="2.3.2.27" evidence="1"/>
<sequence length="190" mass="21193">DVQGSHLDFILKTLETNLELCSLTEDAAVAQLYHNLRLLETVRYLALHNANLREYWKDRSVLFVDLVREQFFSLPGLQSISAPQQACIDLIVELVRETSEAPFELHETAGPLCKLLVQSPSHKVQVVSYRLLTGAIREHVKQLVVELAVDQELLATEGGQKKLKLPKALVANISDSLSGQLDLLVEEEAA</sequence>
<dbReference type="PANTHER" id="PTHR12389:SF0">
    <property type="entry name" value="E3 UBIQUITIN-PROTEIN LIGASE LISTERIN"/>
    <property type="match status" value="1"/>
</dbReference>
<feature type="non-terminal residue" evidence="3">
    <location>
        <position position="1"/>
    </location>
</feature>
<feature type="domain" description="E3 ubiquitin-protein ligase listerin HEAT repeat region" evidence="2">
    <location>
        <begin position="105"/>
        <end position="179"/>
    </location>
</feature>
<dbReference type="GO" id="GO:0043023">
    <property type="term" value="F:ribosomal large subunit binding"/>
    <property type="evidence" value="ECO:0007669"/>
    <property type="project" value="TreeGrafter"/>
</dbReference>
<reference evidence="4" key="1">
    <citation type="submission" date="2014-06" db="EMBL/GenBank/DDBJ databases">
        <authorList>
            <person name="Berkman P.J."/>
        </authorList>
    </citation>
    <scope>NUCLEOTIDE SEQUENCE [LARGE SCALE GENOMIC DNA]</scope>
</reference>
<accession>A0A0F7RUN8</accession>
<proteinExistence type="inferred from homology"/>
<dbReference type="Proteomes" id="UP000242770">
    <property type="component" value="Unassembled WGS sequence"/>
</dbReference>
<keyword evidence="1" id="KW-0479">Metal-binding</keyword>
<evidence type="ECO:0000313" key="4">
    <source>
        <dbReference type="Proteomes" id="UP000242770"/>
    </source>
</evidence>
<comment type="similarity">
    <text evidence="1">Belongs to the LTN1 family.</text>
</comment>
<dbReference type="GO" id="GO:1990116">
    <property type="term" value="P:ribosome-associated ubiquitin-dependent protein catabolic process"/>
    <property type="evidence" value="ECO:0007669"/>
    <property type="project" value="UniProtKB-UniRule"/>
</dbReference>
<comment type="pathway">
    <text evidence="1">Protein modification; protein ubiquitination.</text>
</comment>
<dbReference type="GO" id="GO:1990112">
    <property type="term" value="C:RQC complex"/>
    <property type="evidence" value="ECO:0007669"/>
    <property type="project" value="UniProtKB-UniRule"/>
</dbReference>
<evidence type="ECO:0000313" key="3">
    <source>
        <dbReference type="EMBL" id="CDS00621.1"/>
    </source>
</evidence>
<dbReference type="InterPro" id="IPR054477">
    <property type="entry name" value="LTN1_E3_ligase_6th"/>
</dbReference>
<dbReference type="GO" id="GO:0008270">
    <property type="term" value="F:zinc ion binding"/>
    <property type="evidence" value="ECO:0007669"/>
    <property type="project" value="UniProtKB-KW"/>
</dbReference>
<dbReference type="EMBL" id="CCFA01002833">
    <property type="protein sequence ID" value="CDS00621.1"/>
    <property type="molecule type" value="Genomic_DNA"/>
</dbReference>
<dbReference type="GO" id="GO:0061630">
    <property type="term" value="F:ubiquitin protein ligase activity"/>
    <property type="evidence" value="ECO:0007669"/>
    <property type="project" value="UniProtKB-UniRule"/>
</dbReference>
<keyword evidence="1" id="KW-0863">Zinc-finger</keyword>
<dbReference type="GO" id="GO:0005829">
    <property type="term" value="C:cytosol"/>
    <property type="evidence" value="ECO:0007669"/>
    <property type="project" value="UniProtKB-UniRule"/>
</dbReference>
<dbReference type="GO" id="GO:0072344">
    <property type="term" value="P:rescue of stalled ribosome"/>
    <property type="evidence" value="ECO:0007669"/>
    <property type="project" value="UniProtKB-UniRule"/>
</dbReference>
<dbReference type="PANTHER" id="PTHR12389">
    <property type="entry name" value="ZINC FINGER PROTEIN 294"/>
    <property type="match status" value="1"/>
</dbReference>
<gene>
    <name evidence="3" type="primary">SSCI47350.1</name>
</gene>
<evidence type="ECO:0000256" key="1">
    <source>
        <dbReference type="RuleBase" id="RU367090"/>
    </source>
</evidence>
<organism evidence="3 4">
    <name type="scientific">Sporisorium scitamineum</name>
    <dbReference type="NCBI Taxonomy" id="49012"/>
    <lineage>
        <taxon>Eukaryota</taxon>
        <taxon>Fungi</taxon>
        <taxon>Dikarya</taxon>
        <taxon>Basidiomycota</taxon>
        <taxon>Ustilaginomycotina</taxon>
        <taxon>Ustilaginomycetes</taxon>
        <taxon>Ustilaginales</taxon>
        <taxon>Ustilaginaceae</taxon>
        <taxon>Sporisorium</taxon>
    </lineage>
</organism>